<name>A0ABN1GRW2_9CAUL</name>
<accession>A0ABN1GRW2</accession>
<proteinExistence type="predicted"/>
<comment type="caution">
    <text evidence="1">The sequence shown here is derived from an EMBL/GenBank/DDBJ whole genome shotgun (WGS) entry which is preliminary data.</text>
</comment>
<evidence type="ECO:0000313" key="2">
    <source>
        <dbReference type="Proteomes" id="UP001501352"/>
    </source>
</evidence>
<dbReference type="Proteomes" id="UP001501352">
    <property type="component" value="Unassembled WGS sequence"/>
</dbReference>
<protein>
    <submittedName>
        <fullName evidence="1">Uncharacterized protein</fullName>
    </submittedName>
</protein>
<gene>
    <name evidence="1" type="ORF">GCM10009422_11190</name>
</gene>
<evidence type="ECO:0000313" key="1">
    <source>
        <dbReference type="EMBL" id="GAA0617699.1"/>
    </source>
</evidence>
<dbReference type="EMBL" id="BAAAGA010000002">
    <property type="protein sequence ID" value="GAA0617699.1"/>
    <property type="molecule type" value="Genomic_DNA"/>
</dbReference>
<keyword evidence="2" id="KW-1185">Reference proteome</keyword>
<reference evidence="1 2" key="1">
    <citation type="journal article" date="2019" name="Int. J. Syst. Evol. Microbiol.">
        <title>The Global Catalogue of Microorganisms (GCM) 10K type strain sequencing project: providing services to taxonomists for standard genome sequencing and annotation.</title>
        <authorList>
            <consortium name="The Broad Institute Genomics Platform"/>
            <consortium name="The Broad Institute Genome Sequencing Center for Infectious Disease"/>
            <person name="Wu L."/>
            <person name="Ma J."/>
        </authorList>
    </citation>
    <scope>NUCLEOTIDE SEQUENCE [LARGE SCALE GENOMIC DNA]</scope>
    <source>
        <strain evidence="1 2">JCM 12928</strain>
    </source>
</reference>
<organism evidence="1 2">
    <name type="scientific">Brevundimonas kwangchunensis</name>
    <dbReference type="NCBI Taxonomy" id="322163"/>
    <lineage>
        <taxon>Bacteria</taxon>
        <taxon>Pseudomonadati</taxon>
        <taxon>Pseudomonadota</taxon>
        <taxon>Alphaproteobacteria</taxon>
        <taxon>Caulobacterales</taxon>
        <taxon>Caulobacteraceae</taxon>
        <taxon>Brevundimonas</taxon>
    </lineage>
</organism>
<sequence>MITAHDQTEAIARPTMMPFTTKSASMNRVTGFRIEASAAIVMGVLPSVRPVERTGVAVLWRFARAKRALAAV</sequence>